<gene>
    <name evidence="1" type="ORF">MCOL2_10585</name>
</gene>
<organism evidence="1 2">
    <name type="scientific">Listeria fleischmannii FSL S10-1203</name>
    <dbReference type="NCBI Taxonomy" id="1265822"/>
    <lineage>
        <taxon>Bacteria</taxon>
        <taxon>Bacillati</taxon>
        <taxon>Bacillota</taxon>
        <taxon>Bacilli</taxon>
        <taxon>Bacillales</taxon>
        <taxon>Listeriaceae</taxon>
        <taxon>Listeria</taxon>
    </lineage>
</organism>
<accession>W7DDV0</accession>
<evidence type="ECO:0000313" key="2">
    <source>
        <dbReference type="Proteomes" id="UP000019241"/>
    </source>
</evidence>
<evidence type="ECO:0000313" key="1">
    <source>
        <dbReference type="EMBL" id="EUJ53445.1"/>
    </source>
</evidence>
<proteinExistence type="predicted"/>
<dbReference type="AlphaFoldDB" id="W7DDV0"/>
<dbReference type="Proteomes" id="UP000019241">
    <property type="component" value="Unassembled WGS sequence"/>
</dbReference>
<protein>
    <submittedName>
        <fullName evidence="1">Ribonuclease R</fullName>
    </submittedName>
</protein>
<reference evidence="1 2" key="1">
    <citation type="submission" date="2012-12" db="EMBL/GenBank/DDBJ databases">
        <title>Novel taxa of Listeriaceae from agricultural environments in the United States.</title>
        <authorList>
            <person name="den Bakker H.C."/>
            <person name="Allred A."/>
            <person name="Warchocki S."/>
            <person name="Wright E.M."/>
            <person name="Burrell A."/>
            <person name="Nightingale K.K."/>
            <person name="Kephart D."/>
            <person name="Wiedmann M."/>
        </authorList>
    </citation>
    <scope>NUCLEOTIDE SEQUENCE [LARGE SCALE GENOMIC DNA]</scope>
    <source>
        <strain evidence="1 2">FSL S10-1203</strain>
    </source>
</reference>
<dbReference type="EMBL" id="AODM01000038">
    <property type="protein sequence ID" value="EUJ53445.1"/>
    <property type="molecule type" value="Genomic_DNA"/>
</dbReference>
<name>W7DDV0_9LIST</name>
<dbReference type="PATRIC" id="fig|1265822.4.peg.2145"/>
<comment type="caution">
    <text evidence="1">The sequence shown here is derived from an EMBL/GenBank/DDBJ whole genome shotgun (WGS) entry which is preliminary data.</text>
</comment>
<sequence>MEEHQMEDRLLEVLRAQKEQTFSLDDLEAAIHLDGADAFKEMVKALVRLEDKGDIIRTKKKPVCLT</sequence>